<dbReference type="EMBL" id="JAPDRQ010000001">
    <property type="protein sequence ID" value="KAJ9664789.1"/>
    <property type="molecule type" value="Genomic_DNA"/>
</dbReference>
<evidence type="ECO:0000313" key="1">
    <source>
        <dbReference type="EMBL" id="KAJ9664789.1"/>
    </source>
</evidence>
<accession>A0ACC3ALF4</accession>
<protein>
    <submittedName>
        <fullName evidence="1">Uncharacterized protein</fullName>
    </submittedName>
</protein>
<proteinExistence type="predicted"/>
<reference evidence="1" key="1">
    <citation type="submission" date="2022-10" db="EMBL/GenBank/DDBJ databases">
        <title>Culturing micro-colonial fungi from biological soil crusts in the Mojave desert and describing Neophaeococcomyces mojavensis, and introducing the new genera and species Taxawa tesnikishii.</title>
        <authorList>
            <person name="Kurbessoian T."/>
            <person name="Stajich J.E."/>
        </authorList>
    </citation>
    <scope>NUCLEOTIDE SEQUENCE</scope>
    <source>
        <strain evidence="1">JES_112</strain>
    </source>
</reference>
<evidence type="ECO:0000313" key="2">
    <source>
        <dbReference type="Proteomes" id="UP001172386"/>
    </source>
</evidence>
<name>A0ACC3ALF4_9EURO</name>
<comment type="caution">
    <text evidence="1">The sequence shown here is derived from an EMBL/GenBank/DDBJ whole genome shotgun (WGS) entry which is preliminary data.</text>
</comment>
<sequence length="490" mass="52846">MTDIESFLQRLGLHQYYDAFLEEGFDTWETVLDIQESDLFVEALNVKLGHRRRLQRAIAEFRGVPSDRPLGSPWQDPTSTNISKPEVVSGGSTSKEGALTATTEQKRKYRRHPKPDENAPEKPPSAYVLFSNLVREEVKADSLSFTEIARLAGERWQTLDPSQKELCESHAAALKDAYATRLAEYKKTDAYNEYMQYLADFKAKHGSTGETKRPKLETQGSSRSSGVSVADDPESSAQTPGHARGDSVGSTNVASQMGSSALQLVTSVPVLNTPIERKESSPIQYPQGRRVPGQFPGQSSMSEESAGARFSPSEALSLTARFSGGTPPVGSRSPPATSSRPDHQDYGCRLASQQARTTIPSNTMSSLPASAAAADQWRDSSVDPRSFYTGGASLPPPQSSSIQVSQLVGPHHGHDPGLASSQRTLPPLQRYAGTPTSVPFTGFGGPSTSSPVHHSGSPPNQSETEAADTLAGLAERRKNFQSVRNITSST</sequence>
<gene>
    <name evidence="1" type="ORF">H2198_000135</name>
</gene>
<keyword evidence="2" id="KW-1185">Reference proteome</keyword>
<organism evidence="1 2">
    <name type="scientific">Neophaeococcomyces mojaviensis</name>
    <dbReference type="NCBI Taxonomy" id="3383035"/>
    <lineage>
        <taxon>Eukaryota</taxon>
        <taxon>Fungi</taxon>
        <taxon>Dikarya</taxon>
        <taxon>Ascomycota</taxon>
        <taxon>Pezizomycotina</taxon>
        <taxon>Eurotiomycetes</taxon>
        <taxon>Chaetothyriomycetidae</taxon>
        <taxon>Chaetothyriales</taxon>
        <taxon>Chaetothyriales incertae sedis</taxon>
        <taxon>Neophaeococcomyces</taxon>
    </lineage>
</organism>
<dbReference type="Proteomes" id="UP001172386">
    <property type="component" value="Unassembled WGS sequence"/>
</dbReference>